<organism evidence="2">
    <name type="scientific">viral metagenome</name>
    <dbReference type="NCBI Taxonomy" id="1070528"/>
    <lineage>
        <taxon>unclassified sequences</taxon>
        <taxon>metagenomes</taxon>
        <taxon>organismal metagenomes</taxon>
    </lineage>
</organism>
<feature type="region of interest" description="Disordered" evidence="1">
    <location>
        <begin position="14"/>
        <end position="48"/>
    </location>
</feature>
<accession>A0A6C0AXJ1</accession>
<protein>
    <submittedName>
        <fullName evidence="2">Uncharacterized protein</fullName>
    </submittedName>
</protein>
<feature type="compositionally biased region" description="Basic residues" evidence="1">
    <location>
        <begin position="14"/>
        <end position="43"/>
    </location>
</feature>
<dbReference type="EMBL" id="MN738772">
    <property type="protein sequence ID" value="QHS84060.1"/>
    <property type="molecule type" value="Genomic_DNA"/>
</dbReference>
<sequence>MTKTTDYLNIMGGRKRRSMKKRSMKRKMSRKGRKATRKNRRRSNNGGFVGGIIEQAIVPFGLFALQKKMHNRKLTKKSKVSKKRKN</sequence>
<proteinExistence type="predicted"/>
<evidence type="ECO:0000313" key="2">
    <source>
        <dbReference type="EMBL" id="QHS84060.1"/>
    </source>
</evidence>
<dbReference type="AlphaFoldDB" id="A0A6C0AXJ1"/>
<reference evidence="2" key="1">
    <citation type="journal article" date="2020" name="Nature">
        <title>Giant virus diversity and host interactions through global metagenomics.</title>
        <authorList>
            <person name="Schulz F."/>
            <person name="Roux S."/>
            <person name="Paez-Espino D."/>
            <person name="Jungbluth S."/>
            <person name="Walsh D.A."/>
            <person name="Denef V.J."/>
            <person name="McMahon K.D."/>
            <person name="Konstantinidis K.T."/>
            <person name="Eloe-Fadrosh E.A."/>
            <person name="Kyrpides N.C."/>
            <person name="Woyke T."/>
        </authorList>
    </citation>
    <scope>NUCLEOTIDE SEQUENCE</scope>
    <source>
        <strain evidence="2">GVMAG-S-ERX555965-48</strain>
    </source>
</reference>
<evidence type="ECO:0000256" key="1">
    <source>
        <dbReference type="SAM" id="MobiDB-lite"/>
    </source>
</evidence>
<name>A0A6C0AXJ1_9ZZZZ</name>